<protein>
    <recommendedName>
        <fullName evidence="4">Secreted protein</fullName>
    </recommendedName>
</protein>
<gene>
    <name evidence="2" type="ORF">PVAP13_5NG235062</name>
</gene>
<accession>A0A8T0RVN4</accession>
<name>A0A8T0RVN4_PANVG</name>
<sequence>MQSHNYKSWCHTVATGSSLLLLLLLDNGMVHNYCHRCHTSQPAEQSNSCILTSVQGEPLQNGSNTLHHVLTTDPRGH</sequence>
<keyword evidence="1" id="KW-0732">Signal</keyword>
<proteinExistence type="predicted"/>
<evidence type="ECO:0000313" key="3">
    <source>
        <dbReference type="Proteomes" id="UP000823388"/>
    </source>
</evidence>
<evidence type="ECO:0000313" key="2">
    <source>
        <dbReference type="EMBL" id="KAG2588756.1"/>
    </source>
</evidence>
<keyword evidence="3" id="KW-1185">Reference proteome</keyword>
<dbReference type="EMBL" id="CM029046">
    <property type="protein sequence ID" value="KAG2588756.1"/>
    <property type="molecule type" value="Genomic_DNA"/>
</dbReference>
<organism evidence="2 3">
    <name type="scientific">Panicum virgatum</name>
    <name type="common">Blackwell switchgrass</name>
    <dbReference type="NCBI Taxonomy" id="38727"/>
    <lineage>
        <taxon>Eukaryota</taxon>
        <taxon>Viridiplantae</taxon>
        <taxon>Streptophyta</taxon>
        <taxon>Embryophyta</taxon>
        <taxon>Tracheophyta</taxon>
        <taxon>Spermatophyta</taxon>
        <taxon>Magnoliopsida</taxon>
        <taxon>Liliopsida</taxon>
        <taxon>Poales</taxon>
        <taxon>Poaceae</taxon>
        <taxon>PACMAD clade</taxon>
        <taxon>Panicoideae</taxon>
        <taxon>Panicodae</taxon>
        <taxon>Paniceae</taxon>
        <taxon>Panicinae</taxon>
        <taxon>Panicum</taxon>
        <taxon>Panicum sect. Hiantes</taxon>
    </lineage>
</organism>
<reference evidence="2" key="1">
    <citation type="submission" date="2020-05" db="EMBL/GenBank/DDBJ databases">
        <title>WGS assembly of Panicum virgatum.</title>
        <authorList>
            <person name="Lovell J.T."/>
            <person name="Jenkins J."/>
            <person name="Shu S."/>
            <person name="Juenger T.E."/>
            <person name="Schmutz J."/>
        </authorList>
    </citation>
    <scope>NUCLEOTIDE SEQUENCE</scope>
    <source>
        <strain evidence="2">AP13</strain>
    </source>
</reference>
<evidence type="ECO:0000256" key="1">
    <source>
        <dbReference type="SAM" id="SignalP"/>
    </source>
</evidence>
<feature type="chain" id="PRO_5035915480" description="Secreted protein" evidence="1">
    <location>
        <begin position="26"/>
        <end position="77"/>
    </location>
</feature>
<dbReference type="AlphaFoldDB" id="A0A8T0RVN4"/>
<feature type="signal peptide" evidence="1">
    <location>
        <begin position="1"/>
        <end position="25"/>
    </location>
</feature>
<comment type="caution">
    <text evidence="2">The sequence shown here is derived from an EMBL/GenBank/DDBJ whole genome shotgun (WGS) entry which is preliminary data.</text>
</comment>
<evidence type="ECO:0008006" key="4">
    <source>
        <dbReference type="Google" id="ProtNLM"/>
    </source>
</evidence>
<dbReference type="Proteomes" id="UP000823388">
    <property type="component" value="Chromosome 5N"/>
</dbReference>